<reference evidence="2 3" key="1">
    <citation type="submission" date="2015-01" db="EMBL/GenBank/DDBJ databases">
        <title>The Genome Sequence of Ochroconis gallopava CBS43764.</title>
        <authorList>
            <consortium name="The Broad Institute Genomics Platform"/>
            <person name="Cuomo C."/>
            <person name="de Hoog S."/>
            <person name="Gorbushina A."/>
            <person name="Stielow B."/>
            <person name="Teixiera M."/>
            <person name="Abouelleil A."/>
            <person name="Chapman S.B."/>
            <person name="Priest M."/>
            <person name="Young S.K."/>
            <person name="Wortman J."/>
            <person name="Nusbaum C."/>
            <person name="Birren B."/>
        </authorList>
    </citation>
    <scope>NUCLEOTIDE SEQUENCE [LARGE SCALE GENOMIC DNA]</scope>
    <source>
        <strain evidence="2 3">CBS 43764</strain>
    </source>
</reference>
<dbReference type="VEuPathDB" id="FungiDB:PV09_01169"/>
<sequence length="78" mass="8670">MVLSEPQPAHLGLGRGPKIETGQPVRQEPMRMRPQPNDPSVDRQPVGLRGGERSEACPGRFCFCIPCPLRCDFCICCF</sequence>
<dbReference type="OrthoDB" id="3502863at2759"/>
<dbReference type="GeneID" id="27309142"/>
<dbReference type="InParanoid" id="A0A0D1Z5I6"/>
<evidence type="ECO:0000313" key="3">
    <source>
        <dbReference type="Proteomes" id="UP000053259"/>
    </source>
</evidence>
<proteinExistence type="predicted"/>
<evidence type="ECO:0000313" key="2">
    <source>
        <dbReference type="EMBL" id="KIW08242.1"/>
    </source>
</evidence>
<organism evidence="2 3">
    <name type="scientific">Verruconis gallopava</name>
    <dbReference type="NCBI Taxonomy" id="253628"/>
    <lineage>
        <taxon>Eukaryota</taxon>
        <taxon>Fungi</taxon>
        <taxon>Dikarya</taxon>
        <taxon>Ascomycota</taxon>
        <taxon>Pezizomycotina</taxon>
        <taxon>Dothideomycetes</taxon>
        <taxon>Pleosporomycetidae</taxon>
        <taxon>Venturiales</taxon>
        <taxon>Sympoventuriaceae</taxon>
        <taxon>Verruconis</taxon>
    </lineage>
</organism>
<feature type="region of interest" description="Disordered" evidence="1">
    <location>
        <begin position="1"/>
        <end position="53"/>
    </location>
</feature>
<dbReference type="Proteomes" id="UP000053259">
    <property type="component" value="Unassembled WGS sequence"/>
</dbReference>
<dbReference type="RefSeq" id="XP_016218111.1">
    <property type="nucleotide sequence ID" value="XM_016354016.1"/>
</dbReference>
<dbReference type="HOGENOM" id="CLU_2483919_0_0_1"/>
<dbReference type="AlphaFoldDB" id="A0A0D1Z5I6"/>
<evidence type="ECO:0000256" key="1">
    <source>
        <dbReference type="SAM" id="MobiDB-lite"/>
    </source>
</evidence>
<dbReference type="EMBL" id="KN847531">
    <property type="protein sequence ID" value="KIW08242.1"/>
    <property type="molecule type" value="Genomic_DNA"/>
</dbReference>
<keyword evidence="3" id="KW-1185">Reference proteome</keyword>
<accession>A0A0D1Z5I6</accession>
<protein>
    <submittedName>
        <fullName evidence="2">Uncharacterized protein</fullName>
    </submittedName>
</protein>
<name>A0A0D1Z5I6_9PEZI</name>
<gene>
    <name evidence="2" type="ORF">PV09_01169</name>
</gene>